<reference evidence="1" key="1">
    <citation type="journal article" date="2023" name="IMA Fungus">
        <title>Comparative genomic study of the Penicillium genus elucidates a diverse pangenome and 15 lateral gene transfer events.</title>
        <authorList>
            <person name="Petersen C."/>
            <person name="Sorensen T."/>
            <person name="Nielsen M.R."/>
            <person name="Sondergaard T.E."/>
            <person name="Sorensen J.L."/>
            <person name="Fitzpatrick D.A."/>
            <person name="Frisvad J.C."/>
            <person name="Nielsen K.L."/>
        </authorList>
    </citation>
    <scope>NUCLEOTIDE SEQUENCE</scope>
    <source>
        <strain evidence="1">IBT 15450</strain>
    </source>
</reference>
<evidence type="ECO:0000313" key="1">
    <source>
        <dbReference type="EMBL" id="KAJ6029806.1"/>
    </source>
</evidence>
<proteinExistence type="predicted"/>
<keyword evidence="2" id="KW-1185">Reference proteome</keyword>
<name>A0AAD6I376_PENCN</name>
<evidence type="ECO:0000313" key="2">
    <source>
        <dbReference type="Proteomes" id="UP001219568"/>
    </source>
</evidence>
<comment type="caution">
    <text evidence="1">The sequence shown here is derived from an EMBL/GenBank/DDBJ whole genome shotgun (WGS) entry which is preliminary data.</text>
</comment>
<organism evidence="1 2">
    <name type="scientific">Penicillium canescens</name>
    <dbReference type="NCBI Taxonomy" id="5083"/>
    <lineage>
        <taxon>Eukaryota</taxon>
        <taxon>Fungi</taxon>
        <taxon>Dikarya</taxon>
        <taxon>Ascomycota</taxon>
        <taxon>Pezizomycotina</taxon>
        <taxon>Eurotiomycetes</taxon>
        <taxon>Eurotiomycetidae</taxon>
        <taxon>Eurotiales</taxon>
        <taxon>Aspergillaceae</taxon>
        <taxon>Penicillium</taxon>
    </lineage>
</organism>
<sequence>MRQEASGPPFQRGVLLCENSAGSQNTNDRVLAANHDVQQLLEQVNKFINELTADLMRNPFGADWRKKFTELKQETIEIRKEVHAIRIATTIPARNQTGPSEQVFSYVEALKRGTTAPAHFLSAHGSTSTQAASPSELSKDQLGDQEIAEKPTMLAAGATAGPDPVLAAIQFVAARQLKSGDLSVRLRSTRDVEAARIHRHEWIRHLWKGAEVRLPSYGVVIHDATVRSLGINRPAELRGRQEAVN</sequence>
<reference evidence="1" key="2">
    <citation type="submission" date="2023-01" db="EMBL/GenBank/DDBJ databases">
        <authorList>
            <person name="Petersen C."/>
        </authorList>
    </citation>
    <scope>NUCLEOTIDE SEQUENCE</scope>
    <source>
        <strain evidence="1">IBT 15450</strain>
    </source>
</reference>
<dbReference type="EMBL" id="JAQJZL010000014">
    <property type="protein sequence ID" value="KAJ6029806.1"/>
    <property type="molecule type" value="Genomic_DNA"/>
</dbReference>
<dbReference type="AlphaFoldDB" id="A0AAD6I376"/>
<accession>A0AAD6I376</accession>
<dbReference type="Proteomes" id="UP001219568">
    <property type="component" value="Unassembled WGS sequence"/>
</dbReference>
<gene>
    <name evidence="1" type="ORF">N7460_010072</name>
</gene>
<protein>
    <submittedName>
        <fullName evidence="1">Uncharacterized protein</fullName>
    </submittedName>
</protein>